<name>A0A7G9Y782_9EURY</name>
<dbReference type="InterPro" id="IPR043734">
    <property type="entry name" value="DUF5678"/>
</dbReference>
<organism evidence="2">
    <name type="scientific">Candidatus Methanogaster sp. ANME-2c ERB4</name>
    <dbReference type="NCBI Taxonomy" id="2759911"/>
    <lineage>
        <taxon>Archaea</taxon>
        <taxon>Methanobacteriati</taxon>
        <taxon>Methanobacteriota</taxon>
        <taxon>Stenosarchaea group</taxon>
        <taxon>Methanomicrobia</taxon>
        <taxon>Methanosarcinales</taxon>
        <taxon>ANME-2 cluster</taxon>
        <taxon>Candidatus Methanogasteraceae</taxon>
        <taxon>Candidatus Methanogaster</taxon>
    </lineage>
</organism>
<dbReference type="EMBL" id="MT630873">
    <property type="protein sequence ID" value="QNO43866.1"/>
    <property type="molecule type" value="Genomic_DNA"/>
</dbReference>
<evidence type="ECO:0000313" key="2">
    <source>
        <dbReference type="EMBL" id="QNO43866.1"/>
    </source>
</evidence>
<dbReference type="AlphaFoldDB" id="A0A7G9Y782"/>
<sequence>MLGDTMFEITRRFWEDWNWAREHMSELTVKYPDKWVAIFEEKVIAANSELGRAEDEARAKVSEKRIPLIFVGSGAHVYQY</sequence>
<gene>
    <name evidence="2" type="ORF">OABAIJIO_00005</name>
</gene>
<accession>A0A7G9Y782</accession>
<proteinExistence type="predicted"/>
<reference evidence="2" key="1">
    <citation type="submission" date="2020-06" db="EMBL/GenBank/DDBJ databases">
        <title>Unique genomic features of the anaerobic methanotrophic archaea.</title>
        <authorList>
            <person name="Chadwick G.L."/>
            <person name="Skennerton C.T."/>
            <person name="Laso-Perez R."/>
            <person name="Leu A.O."/>
            <person name="Speth D.R."/>
            <person name="Yu H."/>
            <person name="Morgan-Lang C."/>
            <person name="Hatzenpichler R."/>
            <person name="Goudeau D."/>
            <person name="Malmstrom R."/>
            <person name="Brazelton W.J."/>
            <person name="Woyke T."/>
            <person name="Hallam S.J."/>
            <person name="Tyson G.W."/>
            <person name="Wegener G."/>
            <person name="Boetius A."/>
            <person name="Orphan V."/>
        </authorList>
    </citation>
    <scope>NUCLEOTIDE SEQUENCE</scope>
</reference>
<dbReference type="Pfam" id="PF18929">
    <property type="entry name" value="DUF5678"/>
    <property type="match status" value="1"/>
</dbReference>
<evidence type="ECO:0000259" key="1">
    <source>
        <dbReference type="Pfam" id="PF18929"/>
    </source>
</evidence>
<protein>
    <recommendedName>
        <fullName evidence="1">DUF5678 domain-containing protein</fullName>
    </recommendedName>
</protein>
<feature type="domain" description="DUF5678" evidence="1">
    <location>
        <begin position="27"/>
        <end position="70"/>
    </location>
</feature>